<comment type="caution">
    <text evidence="2">The sequence shown here is derived from an EMBL/GenBank/DDBJ whole genome shotgun (WGS) entry which is preliminary data.</text>
</comment>
<organism evidence="2 3">
    <name type="scientific">candidate division TA06 bacterium</name>
    <dbReference type="NCBI Taxonomy" id="2250710"/>
    <lineage>
        <taxon>Bacteria</taxon>
        <taxon>Bacteria division TA06</taxon>
    </lineage>
</organism>
<gene>
    <name evidence="2" type="ORF">E3J62_09835</name>
</gene>
<proteinExistence type="predicted"/>
<protein>
    <recommendedName>
        <fullName evidence="1">PSP1 C-terminal domain-containing protein</fullName>
    </recommendedName>
</protein>
<dbReference type="Pfam" id="PF04468">
    <property type="entry name" value="PSP1"/>
    <property type="match status" value="1"/>
</dbReference>
<name>A0A523UQ20_UNCT6</name>
<evidence type="ECO:0000313" key="2">
    <source>
        <dbReference type="EMBL" id="TET44606.1"/>
    </source>
</evidence>
<dbReference type="PANTHER" id="PTHR43830">
    <property type="entry name" value="PROTEIN PSP1"/>
    <property type="match status" value="1"/>
</dbReference>
<dbReference type="NCBIfam" id="NF041131">
    <property type="entry name" value="RicT_YaaT_fam"/>
    <property type="match status" value="1"/>
</dbReference>
<dbReference type="InterPro" id="IPR047767">
    <property type="entry name" value="PSP1-like"/>
</dbReference>
<feature type="domain" description="PSP1 C-terminal" evidence="1">
    <location>
        <begin position="53"/>
        <end position="138"/>
    </location>
</feature>
<dbReference type="PROSITE" id="PS51411">
    <property type="entry name" value="PSP1_C"/>
    <property type="match status" value="1"/>
</dbReference>
<dbReference type="EMBL" id="SOJN01000119">
    <property type="protein sequence ID" value="TET44606.1"/>
    <property type="molecule type" value="Genomic_DNA"/>
</dbReference>
<dbReference type="GO" id="GO:0005737">
    <property type="term" value="C:cytoplasm"/>
    <property type="evidence" value="ECO:0007669"/>
    <property type="project" value="TreeGrafter"/>
</dbReference>
<reference evidence="2 3" key="1">
    <citation type="submission" date="2019-03" db="EMBL/GenBank/DDBJ databases">
        <title>Metabolic potential of uncultured bacteria and archaea associated with petroleum seepage in deep-sea sediments.</title>
        <authorList>
            <person name="Dong X."/>
            <person name="Hubert C."/>
        </authorList>
    </citation>
    <scope>NUCLEOTIDE SEQUENCE [LARGE SCALE GENOMIC DNA]</scope>
    <source>
        <strain evidence="2">E44_bin18</strain>
    </source>
</reference>
<dbReference type="AlphaFoldDB" id="A0A523UQ20"/>
<accession>A0A523UQ20</accession>
<evidence type="ECO:0000259" key="1">
    <source>
        <dbReference type="PROSITE" id="PS51411"/>
    </source>
</evidence>
<sequence length="273" mass="31517">MVVEVQFSEMRKEFLDNPDGVRLTLGDTVVCQFEKRLDIGKVIKIVEKGVRTGKIVRRANESDMQKLEENKKIEAEGFRACQQKIKAFELNMRLISVEHSFEAKKMTFYFTADTRVDFRDLVRELGRTFKTRIEMHQIGVRDCARRMGGCGPCGRQLCCTTFLREFEPVTLQTAKEQNLTVNPAKMSGVCGRLMCCLTYERKFYAEALSRFPRVGSTVETEKGKGVVKEVNIFREVITLLHDSGEQEKVTLAELKERRRPWFLPKRKRATDKG</sequence>
<dbReference type="Proteomes" id="UP000315525">
    <property type="component" value="Unassembled WGS sequence"/>
</dbReference>
<dbReference type="InterPro" id="IPR007557">
    <property type="entry name" value="PSP1_C"/>
</dbReference>
<evidence type="ECO:0000313" key="3">
    <source>
        <dbReference type="Proteomes" id="UP000315525"/>
    </source>
</evidence>
<dbReference type="PANTHER" id="PTHR43830:SF3">
    <property type="entry name" value="PROTEIN PSP1"/>
    <property type="match status" value="1"/>
</dbReference>